<feature type="domain" description="Alcohol dehydrogenase-like N-terminal" evidence="5">
    <location>
        <begin position="25"/>
        <end position="139"/>
    </location>
</feature>
<dbReference type="Pfam" id="PF16912">
    <property type="entry name" value="Glu_dehyd_C"/>
    <property type="match status" value="1"/>
</dbReference>
<dbReference type="InterPro" id="IPR011032">
    <property type="entry name" value="GroES-like_sf"/>
</dbReference>
<dbReference type="RefSeq" id="WP_184846539.1">
    <property type="nucleotide sequence ID" value="NZ_JACHMN010000003.1"/>
</dbReference>
<protein>
    <submittedName>
        <fullName evidence="7">Threonine dehydrogenase-like Zn-dependent dehydrogenase</fullName>
    </submittedName>
</protein>
<comment type="cofactor">
    <cofactor evidence="1">
        <name>Zn(2+)</name>
        <dbReference type="ChEBI" id="CHEBI:29105"/>
    </cofactor>
</comment>
<dbReference type="EMBL" id="JACHMN010000003">
    <property type="protein sequence ID" value="MBB5874418.1"/>
    <property type="molecule type" value="Genomic_DNA"/>
</dbReference>
<name>A0A841C3T0_9ACTN</name>
<comment type="caution">
    <text evidence="7">The sequence shown here is derived from an EMBL/GenBank/DDBJ whole genome shotgun (WGS) entry which is preliminary data.</text>
</comment>
<dbReference type="Gene3D" id="3.90.180.10">
    <property type="entry name" value="Medium-chain alcohol dehydrogenases, catalytic domain"/>
    <property type="match status" value="1"/>
</dbReference>
<dbReference type="AlphaFoldDB" id="A0A841C3T0"/>
<dbReference type="Proteomes" id="UP000587527">
    <property type="component" value="Unassembled WGS sequence"/>
</dbReference>
<dbReference type="SUPFAM" id="SSF51735">
    <property type="entry name" value="NAD(P)-binding Rossmann-fold domains"/>
    <property type="match status" value="1"/>
</dbReference>
<dbReference type="Gene3D" id="3.40.50.720">
    <property type="entry name" value="NAD(P)-binding Rossmann-like Domain"/>
    <property type="match status" value="1"/>
</dbReference>
<evidence type="ECO:0000256" key="2">
    <source>
        <dbReference type="ARBA" id="ARBA00022723"/>
    </source>
</evidence>
<keyword evidence="4" id="KW-0560">Oxidoreductase</keyword>
<dbReference type="InterPro" id="IPR050129">
    <property type="entry name" value="Zn_alcohol_dh"/>
</dbReference>
<accession>A0A841C3T0</accession>
<sequence length="353" mass="36601">MRALTVVPEQPNSLAVTDVPDPEPGDGELLVDGLAVGVCGTDREIAAGDYGWAPPGRERLVIGHESLGRVRHAPSGSGFAAGDLVVGVVRRPDPAPCGACAHGQFDMCRNGDYTERGIKQLDGYASQAWNVEPGYAVKLDPGLAEVGVLMEPTSVVAKAWDEVDKVGARAWFQPRTALITGAGPIGLLAALLAVQRGLDVHVLDVVTDGPKPALVRDLGATFHSGSIDEVARALRPDVVIEATGVGPVVFGALANTAPFGIVCLTGVSSAGHSLTVDAGELNRSIVLENDVIIGSVNANLSHYAAAADALARADIGWLGRLITRRVPLERFAEAFAPRPGDVKVVLTLDGSAS</sequence>
<dbReference type="Pfam" id="PF08240">
    <property type="entry name" value="ADH_N"/>
    <property type="match status" value="1"/>
</dbReference>
<gene>
    <name evidence="7" type="ORF">F4553_007852</name>
</gene>
<dbReference type="InterPro" id="IPR031640">
    <property type="entry name" value="Glu_dehyd_C"/>
</dbReference>
<evidence type="ECO:0000259" key="6">
    <source>
        <dbReference type="Pfam" id="PF16912"/>
    </source>
</evidence>
<dbReference type="CDD" id="cd08230">
    <property type="entry name" value="glucose_DH"/>
    <property type="match status" value="1"/>
</dbReference>
<reference evidence="7 8" key="1">
    <citation type="submission" date="2020-08" db="EMBL/GenBank/DDBJ databases">
        <title>Sequencing the genomes of 1000 actinobacteria strains.</title>
        <authorList>
            <person name="Klenk H.-P."/>
        </authorList>
    </citation>
    <scope>NUCLEOTIDE SEQUENCE [LARGE SCALE GENOMIC DNA]</scope>
    <source>
        <strain evidence="7 8">DSM 45362</strain>
    </source>
</reference>
<keyword evidence="8" id="KW-1185">Reference proteome</keyword>
<keyword evidence="3" id="KW-0862">Zinc</keyword>
<dbReference type="GO" id="GO:0016491">
    <property type="term" value="F:oxidoreductase activity"/>
    <property type="evidence" value="ECO:0007669"/>
    <property type="project" value="UniProtKB-KW"/>
</dbReference>
<keyword evidence="2" id="KW-0479">Metal-binding</keyword>
<evidence type="ECO:0000259" key="5">
    <source>
        <dbReference type="Pfam" id="PF08240"/>
    </source>
</evidence>
<feature type="domain" description="Glucose dehydrogenase C-terminal" evidence="6">
    <location>
        <begin position="144"/>
        <end position="348"/>
    </location>
</feature>
<dbReference type="InterPro" id="IPR036291">
    <property type="entry name" value="NAD(P)-bd_dom_sf"/>
</dbReference>
<dbReference type="SUPFAM" id="SSF50129">
    <property type="entry name" value="GroES-like"/>
    <property type="match status" value="1"/>
</dbReference>
<proteinExistence type="predicted"/>
<evidence type="ECO:0000256" key="4">
    <source>
        <dbReference type="ARBA" id="ARBA00023002"/>
    </source>
</evidence>
<evidence type="ECO:0000313" key="8">
    <source>
        <dbReference type="Proteomes" id="UP000587527"/>
    </source>
</evidence>
<dbReference type="GO" id="GO:0046872">
    <property type="term" value="F:metal ion binding"/>
    <property type="evidence" value="ECO:0007669"/>
    <property type="project" value="UniProtKB-KW"/>
</dbReference>
<evidence type="ECO:0000256" key="3">
    <source>
        <dbReference type="ARBA" id="ARBA00022833"/>
    </source>
</evidence>
<organism evidence="7 8">
    <name type="scientific">Allocatelliglobosispora scoriae</name>
    <dbReference type="NCBI Taxonomy" id="643052"/>
    <lineage>
        <taxon>Bacteria</taxon>
        <taxon>Bacillati</taxon>
        <taxon>Actinomycetota</taxon>
        <taxon>Actinomycetes</taxon>
        <taxon>Micromonosporales</taxon>
        <taxon>Micromonosporaceae</taxon>
        <taxon>Allocatelliglobosispora</taxon>
    </lineage>
</organism>
<evidence type="ECO:0000313" key="7">
    <source>
        <dbReference type="EMBL" id="MBB5874418.1"/>
    </source>
</evidence>
<dbReference type="PANTHER" id="PTHR43401:SF2">
    <property type="entry name" value="L-THREONINE 3-DEHYDROGENASE"/>
    <property type="match status" value="1"/>
</dbReference>
<evidence type="ECO:0000256" key="1">
    <source>
        <dbReference type="ARBA" id="ARBA00001947"/>
    </source>
</evidence>
<dbReference type="InterPro" id="IPR013154">
    <property type="entry name" value="ADH-like_N"/>
</dbReference>
<dbReference type="PANTHER" id="PTHR43401">
    <property type="entry name" value="L-THREONINE 3-DEHYDROGENASE"/>
    <property type="match status" value="1"/>
</dbReference>